<proteinExistence type="predicted"/>
<keyword evidence="2" id="KW-1185">Reference proteome</keyword>
<comment type="caution">
    <text evidence="1">The sequence shown here is derived from an EMBL/GenBank/DDBJ whole genome shotgun (WGS) entry which is preliminary data.</text>
</comment>
<gene>
    <name evidence="1" type="ORF">F4820DRAFT_462036</name>
</gene>
<sequence length="473" mass="51837">MTIVFWDDRCSLEDDAIVFKYQPQNSEGIPPRELRITFQRTIRVPDNVDTSKLPPGLGVFPLLKVRDYASKLPQQMVAKGGVFMPMYQKESMWICFEADEHFMIKIYAGGVNVISGEHFTKEGTEEAKLRRQKLIAAKKTIQDYVVVPEQLWLDGIAVAPGVVKQFVAMPVGEGYSVEAQLTGREVATSLQFEITPIDLLKKEPPVPGRFPIFVRSPNRPTMTIYGCPTTRIDQIKSDVQKKTGIPPDQQIISFMKIQLEDYRTLSDYSITKESNLTLVIKIRGGSTETPGLRMAIAAGGKIEQNIREVAVDADGSGGERWSKAIHTLTVQILNSRGFRRVTGRNPPPCPINASTYAAANLPYFKMFEEPSAVAGDFGAVLSVNEIEQARGLAPKGTGGEASVHPRLVALDGRGGNIAALNMATLSIDDPDALLNPDGPLLPFRTLEDLRQEVESESGSGGSSTYTASSSTVY</sequence>
<reference evidence="1 2" key="1">
    <citation type="journal article" date="2022" name="New Phytol.">
        <title>Ecological generalism drives hyperdiversity of secondary metabolite gene clusters in xylarialean endophytes.</title>
        <authorList>
            <person name="Franco M.E.E."/>
            <person name="Wisecaver J.H."/>
            <person name="Arnold A.E."/>
            <person name="Ju Y.M."/>
            <person name="Slot J.C."/>
            <person name="Ahrendt S."/>
            <person name="Moore L.P."/>
            <person name="Eastman K.E."/>
            <person name="Scott K."/>
            <person name="Konkel Z."/>
            <person name="Mondo S.J."/>
            <person name="Kuo A."/>
            <person name="Hayes R.D."/>
            <person name="Haridas S."/>
            <person name="Andreopoulos B."/>
            <person name="Riley R."/>
            <person name="LaButti K."/>
            <person name="Pangilinan J."/>
            <person name="Lipzen A."/>
            <person name="Amirebrahimi M."/>
            <person name="Yan J."/>
            <person name="Adam C."/>
            <person name="Keymanesh K."/>
            <person name="Ng V."/>
            <person name="Louie K."/>
            <person name="Northen T."/>
            <person name="Drula E."/>
            <person name="Henrissat B."/>
            <person name="Hsieh H.M."/>
            <person name="Youens-Clark K."/>
            <person name="Lutzoni F."/>
            <person name="Miadlikowska J."/>
            <person name="Eastwood D.C."/>
            <person name="Hamelin R.C."/>
            <person name="Grigoriev I.V."/>
            <person name="U'Ren J.M."/>
        </authorList>
    </citation>
    <scope>NUCLEOTIDE SEQUENCE [LARGE SCALE GENOMIC DNA]</scope>
    <source>
        <strain evidence="1 2">CBS 119005</strain>
    </source>
</reference>
<dbReference type="Proteomes" id="UP001497700">
    <property type="component" value="Unassembled WGS sequence"/>
</dbReference>
<name>A0ACB9YL00_9PEZI</name>
<dbReference type="EMBL" id="MU393603">
    <property type="protein sequence ID" value="KAI4860018.1"/>
    <property type="molecule type" value="Genomic_DNA"/>
</dbReference>
<evidence type="ECO:0000313" key="2">
    <source>
        <dbReference type="Proteomes" id="UP001497700"/>
    </source>
</evidence>
<evidence type="ECO:0000313" key="1">
    <source>
        <dbReference type="EMBL" id="KAI4860018.1"/>
    </source>
</evidence>
<protein>
    <submittedName>
        <fullName evidence="1">Uncharacterized protein</fullName>
    </submittedName>
</protein>
<organism evidence="1 2">
    <name type="scientific">Hypoxylon rubiginosum</name>
    <dbReference type="NCBI Taxonomy" id="110542"/>
    <lineage>
        <taxon>Eukaryota</taxon>
        <taxon>Fungi</taxon>
        <taxon>Dikarya</taxon>
        <taxon>Ascomycota</taxon>
        <taxon>Pezizomycotina</taxon>
        <taxon>Sordariomycetes</taxon>
        <taxon>Xylariomycetidae</taxon>
        <taxon>Xylariales</taxon>
        <taxon>Hypoxylaceae</taxon>
        <taxon>Hypoxylon</taxon>
    </lineage>
</organism>
<accession>A0ACB9YL00</accession>